<dbReference type="Proteomes" id="UP000583929">
    <property type="component" value="Unassembled WGS sequence"/>
</dbReference>
<organism evidence="2 3">
    <name type="scientific">Cannabis sativa</name>
    <name type="common">Hemp</name>
    <name type="synonym">Marijuana</name>
    <dbReference type="NCBI Taxonomy" id="3483"/>
    <lineage>
        <taxon>Eukaryota</taxon>
        <taxon>Viridiplantae</taxon>
        <taxon>Streptophyta</taxon>
        <taxon>Embryophyta</taxon>
        <taxon>Tracheophyta</taxon>
        <taxon>Spermatophyta</taxon>
        <taxon>Magnoliopsida</taxon>
        <taxon>eudicotyledons</taxon>
        <taxon>Gunneridae</taxon>
        <taxon>Pentapetalae</taxon>
        <taxon>rosids</taxon>
        <taxon>fabids</taxon>
        <taxon>Rosales</taxon>
        <taxon>Cannabaceae</taxon>
        <taxon>Cannabis</taxon>
    </lineage>
</organism>
<dbReference type="PANTHER" id="PTHR34194:SF2">
    <property type="entry name" value="F14J8.16 PROTEIN"/>
    <property type="match status" value="1"/>
</dbReference>
<gene>
    <name evidence="2" type="ORF">G4B88_029984</name>
</gene>
<feature type="region of interest" description="Disordered" evidence="1">
    <location>
        <begin position="298"/>
        <end position="321"/>
    </location>
</feature>
<dbReference type="PANTHER" id="PTHR34194">
    <property type="entry name" value="F14J8.16 PROTEIN"/>
    <property type="match status" value="1"/>
</dbReference>
<feature type="compositionally biased region" description="Basic and acidic residues" evidence="1">
    <location>
        <begin position="342"/>
        <end position="351"/>
    </location>
</feature>
<feature type="compositionally biased region" description="Basic and acidic residues" evidence="1">
    <location>
        <begin position="51"/>
        <end position="60"/>
    </location>
</feature>
<accession>A0A7J6GB08</accession>
<feature type="region of interest" description="Disordered" evidence="1">
    <location>
        <begin position="1"/>
        <end position="155"/>
    </location>
</feature>
<evidence type="ECO:0000313" key="3">
    <source>
        <dbReference type="Proteomes" id="UP000583929"/>
    </source>
</evidence>
<comment type="caution">
    <text evidence="2">The sequence shown here is derived from an EMBL/GenBank/DDBJ whole genome shotgun (WGS) entry which is preliminary data.</text>
</comment>
<name>A0A7J6GB08_CANSA</name>
<evidence type="ECO:0000256" key="1">
    <source>
        <dbReference type="SAM" id="MobiDB-lite"/>
    </source>
</evidence>
<proteinExistence type="predicted"/>
<feature type="region of interest" description="Disordered" evidence="1">
    <location>
        <begin position="341"/>
        <end position="365"/>
    </location>
</feature>
<feature type="compositionally biased region" description="Basic residues" evidence="1">
    <location>
        <begin position="1"/>
        <end position="31"/>
    </location>
</feature>
<reference evidence="2 3" key="1">
    <citation type="journal article" date="2020" name="bioRxiv">
        <title>Sequence and annotation of 42 cannabis genomes reveals extensive copy number variation in cannabinoid synthesis and pathogen resistance genes.</title>
        <authorList>
            <person name="Mckernan K.J."/>
            <person name="Helbert Y."/>
            <person name="Kane L.T."/>
            <person name="Ebling H."/>
            <person name="Zhang L."/>
            <person name="Liu B."/>
            <person name="Eaton Z."/>
            <person name="Mclaughlin S."/>
            <person name="Kingan S."/>
            <person name="Baybayan P."/>
            <person name="Concepcion G."/>
            <person name="Jordan M."/>
            <person name="Riva A."/>
            <person name="Barbazuk W."/>
            <person name="Harkins T."/>
        </authorList>
    </citation>
    <scope>NUCLEOTIDE SEQUENCE [LARGE SCALE GENOMIC DNA]</scope>
    <source>
        <strain evidence="3">cv. Jamaican Lion 4</strain>
        <tissue evidence="2">Leaf</tissue>
    </source>
</reference>
<protein>
    <submittedName>
        <fullName evidence="2">Uncharacterized protein</fullName>
    </submittedName>
</protein>
<dbReference type="PROSITE" id="PS00018">
    <property type="entry name" value="EF_HAND_1"/>
    <property type="match status" value="1"/>
</dbReference>
<evidence type="ECO:0000313" key="2">
    <source>
        <dbReference type="EMBL" id="KAF4379992.1"/>
    </source>
</evidence>
<dbReference type="OrthoDB" id="298344at2759"/>
<dbReference type="InterPro" id="IPR018247">
    <property type="entry name" value="EF_Hand_1_Ca_BS"/>
</dbReference>
<feature type="compositionally biased region" description="Basic residues" evidence="1">
    <location>
        <begin position="119"/>
        <end position="128"/>
    </location>
</feature>
<dbReference type="EMBL" id="JAATIQ010000124">
    <property type="protein sequence ID" value="KAF4379992.1"/>
    <property type="molecule type" value="Genomic_DNA"/>
</dbReference>
<feature type="compositionally biased region" description="Polar residues" evidence="1">
    <location>
        <begin position="71"/>
        <end position="86"/>
    </location>
</feature>
<sequence length="548" mass="62090">MGHTSAKRKAGNGMAAKRKAGNGKAAKRKVGNGKAAKGRSVQIGSTTSQECSHENTDVRLQRRLKRRCSDHQSFNQNSNSNATSARLGSLGSGDNDSDLRSERRLRRERMSNQCYNPKSRSKASKAIKKNIAGEKSELLKPPSFSNIRSKNGDYDHIDNDNDVAAPSDEEDVYDPVHIKFLESLRRNGNSYSAEFVDENGVTKLIDYDVEEDMRPSMRFGSKNQLLAFGEDVYEDHLEDVDEDHLEAVDEDDSKDVDEEDFLTFPNNEDSYIKPVSRDKEDQTDYCIKWKPCEPSVHSNLEHGGTSGNSNLKHGLDADSEQEDEEIEYLKYLDTIDDYENTMPKKSDKVEEIQGGESNQEDEGDGICEDYHAYLDFLEKEGEETMFDVNGSTKRLEEDEDEDDDDDLQILTTDKNPCVVIDVDNSSLAKDGIRSQSQSRFRKELLDILKSPYDQQQHTELKEEVSCHRPKSKNINLRGKTKSCPLEDSFGKSYLEIHKDFAEQMKLAKDDDLKSLNLLRGFFHWLKNVADDIVAPWKDPSLLKVLPGN</sequence>
<dbReference type="AlphaFoldDB" id="A0A7J6GB08"/>
<keyword evidence="3" id="KW-1185">Reference proteome</keyword>